<name>A0AAQ3QVC0_9BACT</name>
<dbReference type="Proteomes" id="UP001304300">
    <property type="component" value="Chromosome"/>
</dbReference>
<evidence type="ECO:0000313" key="1">
    <source>
        <dbReference type="EMBL" id="WOO41433.1"/>
    </source>
</evidence>
<dbReference type="RefSeq" id="WP_317833917.1">
    <property type="nucleotide sequence ID" value="NZ_CP136920.1"/>
</dbReference>
<keyword evidence="2" id="KW-1185">Reference proteome</keyword>
<organism evidence="1 2">
    <name type="scientific">Rubellicoccus peritrichatus</name>
    <dbReference type="NCBI Taxonomy" id="3080537"/>
    <lineage>
        <taxon>Bacteria</taxon>
        <taxon>Pseudomonadati</taxon>
        <taxon>Verrucomicrobiota</taxon>
        <taxon>Opitutia</taxon>
        <taxon>Puniceicoccales</taxon>
        <taxon>Cerasicoccaceae</taxon>
        <taxon>Rubellicoccus</taxon>
    </lineage>
</organism>
<sequence length="254" mass="29806">MRKEGDERRDWIDFVFRRWFIVHNFCRSQKINSFWHFDSDNMVLSDLSTHEVKFKDFDCTEQCGGSCMNGFISNLNVVTGYISKINEIFQRTEYLDNLQKEFDEEHPTYAFTEMRAYRIYKSESKIKTTRLASIIDNSSFDDCICSADDMETEKLPSGTVIKKVHLSNSGFFWKTQTGDYVKANSINLSWVPAYFFEATYKHLLKVKRSNAEASHTSTFTTTLSQAFPLTQMKYRLSDFARTTFTRILRRLKIA</sequence>
<accession>A0AAQ3QVC0</accession>
<dbReference type="EMBL" id="CP136920">
    <property type="protein sequence ID" value="WOO41433.1"/>
    <property type="molecule type" value="Genomic_DNA"/>
</dbReference>
<reference evidence="1 2" key="1">
    <citation type="submission" date="2023-10" db="EMBL/GenBank/DDBJ databases">
        <title>Rubellicoccus peritrichatus gen. nov., sp. nov., isolated from an algae of coral reef tank.</title>
        <authorList>
            <person name="Luo J."/>
        </authorList>
    </citation>
    <scope>NUCLEOTIDE SEQUENCE [LARGE SCALE GENOMIC DNA]</scope>
    <source>
        <strain evidence="1 2">CR14</strain>
    </source>
</reference>
<protein>
    <submittedName>
        <fullName evidence="1">Uncharacterized protein</fullName>
    </submittedName>
</protein>
<proteinExistence type="predicted"/>
<dbReference type="AlphaFoldDB" id="A0AAQ3QVC0"/>
<gene>
    <name evidence="1" type="ORF">RZN69_22665</name>
</gene>
<evidence type="ECO:0000313" key="2">
    <source>
        <dbReference type="Proteomes" id="UP001304300"/>
    </source>
</evidence>